<dbReference type="AlphaFoldDB" id="A0A976X4U9"/>
<dbReference type="Proteomes" id="UP000831181">
    <property type="component" value="Plasmid p1unnamed"/>
</dbReference>
<feature type="compositionally biased region" description="Low complexity" evidence="1">
    <location>
        <begin position="248"/>
        <end position="260"/>
    </location>
</feature>
<accession>A0A976X4U9</accession>
<dbReference type="RefSeq" id="WP_260115760.1">
    <property type="nucleotide sequence ID" value="NZ_CP093360.1"/>
</dbReference>
<geneLocation type="plasmid" evidence="3 4">
    <name>p1unnamed</name>
</geneLocation>
<keyword evidence="4" id="KW-1185">Reference proteome</keyword>
<name>A0A976X4U9_9LACO</name>
<feature type="region of interest" description="Disordered" evidence="1">
    <location>
        <begin position="200"/>
        <end position="277"/>
    </location>
</feature>
<keyword evidence="3" id="KW-0614">Plasmid</keyword>
<keyword evidence="2" id="KW-0732">Signal</keyword>
<sequence length="297" mass="31655">MKKTLLYLATLATLTTCGAVALNTVNNNFFGATIAHANGTWVLLHPLDPNTAQYVKYDPVEGVILTDAGDKLYNAGIGTKSQYIFTTAPYIRDESQVTQTGPNAGGWFGQLDTITFTPKDSSVQPISVQIASPFGDADVKIGTSLLSDSISQIEDYYNRDPQTVDVDYTAMQAALGLERAGLIPKDSKIQATVDAMRNGLGKINHSDSSTNSASTPDSSTATSSPTANTNGSNPSNQVSDAKHHVQLAQTAVKKAAQNVKANKHKSKQALKHAKKQYKQAKAALKKANAALKKLTDK</sequence>
<protein>
    <submittedName>
        <fullName evidence="3">Uncharacterized protein</fullName>
    </submittedName>
</protein>
<evidence type="ECO:0000256" key="1">
    <source>
        <dbReference type="SAM" id="MobiDB-lite"/>
    </source>
</evidence>
<organism evidence="3 4">
    <name type="scientific">Nicoliella spurrieriana</name>
    <dbReference type="NCBI Taxonomy" id="2925830"/>
    <lineage>
        <taxon>Bacteria</taxon>
        <taxon>Bacillati</taxon>
        <taxon>Bacillota</taxon>
        <taxon>Bacilli</taxon>
        <taxon>Lactobacillales</taxon>
        <taxon>Lactobacillaceae</taxon>
        <taxon>Nicoliella</taxon>
    </lineage>
</organism>
<evidence type="ECO:0000313" key="3">
    <source>
        <dbReference type="EMBL" id="UQS85951.1"/>
    </source>
</evidence>
<dbReference type="Gene3D" id="1.20.1600.10">
    <property type="entry name" value="Outer membrane efflux proteins (OEP)"/>
    <property type="match status" value="1"/>
</dbReference>
<dbReference type="EMBL" id="CP093360">
    <property type="protein sequence ID" value="UQS85951.1"/>
    <property type="molecule type" value="Genomic_DNA"/>
</dbReference>
<proteinExistence type="predicted"/>
<feature type="compositionally biased region" description="Low complexity" evidence="1">
    <location>
        <begin position="206"/>
        <end position="236"/>
    </location>
</feature>
<evidence type="ECO:0000256" key="2">
    <source>
        <dbReference type="SAM" id="SignalP"/>
    </source>
</evidence>
<feature type="compositionally biased region" description="Basic residues" evidence="1">
    <location>
        <begin position="261"/>
        <end position="277"/>
    </location>
</feature>
<gene>
    <name evidence="3" type="ORF">MOO44_01120</name>
</gene>
<evidence type="ECO:0000313" key="4">
    <source>
        <dbReference type="Proteomes" id="UP000831181"/>
    </source>
</evidence>
<feature type="chain" id="PRO_5038503897" evidence="2">
    <location>
        <begin position="22"/>
        <end position="297"/>
    </location>
</feature>
<dbReference type="KEGG" id="lbe:MOO44_01120"/>
<reference evidence="3" key="1">
    <citation type="journal article" date="2022" name="Int. J. Syst. Evol. Microbiol.">
        <title>Apilactobacillus apisilvae sp. nov., Nicolia spurrieriana gen. nov. sp. nov., Bombilactobacillus folatiphilus sp. nov. and Bombilactobacillus thymidiniphilus sp. nov., four new lactic acid bacterial isolates from stingless bees Tetragonula carbonaria and Austroplebeia australis.</title>
        <authorList>
            <person name="Oliphant S.A."/>
            <person name="Watson-Haigh N.S."/>
            <person name="Sumby K.M."/>
            <person name="Gardner J."/>
            <person name="Groom S."/>
            <person name="Jiranek V."/>
        </authorList>
    </citation>
    <scope>NUCLEOTIDE SEQUENCE</scope>
    <source>
        <strain evidence="3">SGEP1_A5</strain>
    </source>
</reference>
<feature type="signal peptide" evidence="2">
    <location>
        <begin position="1"/>
        <end position="21"/>
    </location>
</feature>